<evidence type="ECO:0008006" key="12">
    <source>
        <dbReference type="Google" id="ProtNLM"/>
    </source>
</evidence>
<evidence type="ECO:0000313" key="11">
    <source>
        <dbReference type="Proteomes" id="UP000663870"/>
    </source>
</evidence>
<feature type="region of interest" description="Disordered" evidence="6">
    <location>
        <begin position="814"/>
        <end position="871"/>
    </location>
</feature>
<dbReference type="Pfam" id="PF12717">
    <property type="entry name" value="Cnd1"/>
    <property type="match status" value="1"/>
</dbReference>
<dbReference type="InterPro" id="IPR016024">
    <property type="entry name" value="ARM-type_fold"/>
</dbReference>
<evidence type="ECO:0000256" key="4">
    <source>
        <dbReference type="ARBA" id="ARBA00023242"/>
    </source>
</evidence>
<evidence type="ECO:0000256" key="6">
    <source>
        <dbReference type="SAM" id="MobiDB-lite"/>
    </source>
</evidence>
<keyword evidence="2" id="KW-0132">Cell division</keyword>
<dbReference type="InterPro" id="IPR032682">
    <property type="entry name" value="Cnd1_C"/>
</dbReference>
<dbReference type="GO" id="GO:0000796">
    <property type="term" value="C:condensin complex"/>
    <property type="evidence" value="ECO:0007669"/>
    <property type="project" value="TreeGrafter"/>
</dbReference>
<feature type="domain" description="Condensin complex subunit 1 C-terminal" evidence="7">
    <location>
        <begin position="971"/>
        <end position="1124"/>
    </location>
</feature>
<dbReference type="InterPro" id="IPR024324">
    <property type="entry name" value="Condensin_cplx_su1_N"/>
</dbReference>
<dbReference type="PANTHER" id="PTHR14222:SF2">
    <property type="entry name" value="CONDENSIN COMPLEX SUBUNIT 1"/>
    <property type="match status" value="1"/>
</dbReference>
<evidence type="ECO:0000256" key="1">
    <source>
        <dbReference type="ARBA" id="ARBA00004123"/>
    </source>
</evidence>
<feature type="compositionally biased region" description="Low complexity" evidence="6">
    <location>
        <begin position="849"/>
        <end position="870"/>
    </location>
</feature>
<keyword evidence="5" id="KW-0131">Cell cycle</keyword>
<dbReference type="GO" id="GO:0000779">
    <property type="term" value="C:condensed chromosome, centromeric region"/>
    <property type="evidence" value="ECO:0007669"/>
    <property type="project" value="TreeGrafter"/>
</dbReference>
<organism evidence="10 11">
    <name type="scientific">Rotaria sordida</name>
    <dbReference type="NCBI Taxonomy" id="392033"/>
    <lineage>
        <taxon>Eukaryota</taxon>
        <taxon>Metazoa</taxon>
        <taxon>Spiralia</taxon>
        <taxon>Gnathifera</taxon>
        <taxon>Rotifera</taxon>
        <taxon>Eurotatoria</taxon>
        <taxon>Bdelloidea</taxon>
        <taxon>Philodinida</taxon>
        <taxon>Philodinidae</taxon>
        <taxon>Rotaria</taxon>
    </lineage>
</organism>
<feature type="domain" description="Condensin complex subunit 1 N-terminal" evidence="8">
    <location>
        <begin position="46"/>
        <end position="194"/>
    </location>
</feature>
<dbReference type="GO" id="GO:0042393">
    <property type="term" value="F:histone binding"/>
    <property type="evidence" value="ECO:0007669"/>
    <property type="project" value="TreeGrafter"/>
</dbReference>
<protein>
    <recommendedName>
        <fullName evidence="12">Condensin complex subunit 1</fullName>
    </recommendedName>
</protein>
<evidence type="ECO:0000259" key="7">
    <source>
        <dbReference type="Pfam" id="PF12717"/>
    </source>
</evidence>
<dbReference type="GO" id="GO:0010032">
    <property type="term" value="P:meiotic chromosome condensation"/>
    <property type="evidence" value="ECO:0007669"/>
    <property type="project" value="TreeGrafter"/>
</dbReference>
<dbReference type="SUPFAM" id="SSF48371">
    <property type="entry name" value="ARM repeat"/>
    <property type="match status" value="1"/>
</dbReference>
<feature type="compositionally biased region" description="Basic and acidic residues" evidence="6">
    <location>
        <begin position="419"/>
        <end position="431"/>
    </location>
</feature>
<accession>A0A815BSC8</accession>
<comment type="subcellular location">
    <subcellularLocation>
        <location evidence="1">Nucleus</location>
    </subcellularLocation>
</comment>
<evidence type="ECO:0000256" key="2">
    <source>
        <dbReference type="ARBA" id="ARBA00022618"/>
    </source>
</evidence>
<dbReference type="GO" id="GO:0051301">
    <property type="term" value="P:cell division"/>
    <property type="evidence" value="ECO:0007669"/>
    <property type="project" value="UniProtKB-KW"/>
</dbReference>
<keyword evidence="11" id="KW-1185">Reference proteome</keyword>
<dbReference type="InterPro" id="IPR026971">
    <property type="entry name" value="CND1/NCAPD3"/>
</dbReference>
<evidence type="ECO:0000256" key="3">
    <source>
        <dbReference type="ARBA" id="ARBA00022776"/>
    </source>
</evidence>
<evidence type="ECO:0000313" key="10">
    <source>
        <dbReference type="EMBL" id="CAF1273978.1"/>
    </source>
</evidence>
<sequence>VSQVQEPKELLNIFPLFYSIAIHFDKVSITGRSQAVEISLQLKSREMPEAQRRIHIGLSSDDRRFHLNIIKMLSCLLAEYIIRFDNDQTNRSPDFYMLPSKSSKKAKESKTNGKSSLTSDSLRDKCLKGLCDILRSSIKSLWDSSIIDQQFVKCVTKPCYHLLCREDISKNPIVKENLPLIFIIMIHEFEHAPEASIQFIQAVKHYDNNSSLLTTVLNSLLLDYQDTSLAIQLLKEICQTNFVDTQVHNASAKTMATFIIDMARLDPHIIQTHFHQIDDLLKVESHHIRVAALTALCSVIEKLLSSNDLDDGQRKMRDTLLQILRNHVYDVTAFLRQHYLQLWTSLIQQKKVPVRQYLRDSTRAQFEEGQNDAETKLAELRAELEKLNKNKKVENKIKEKAKSDDEDSGAEEDEMETNNNHEEETEQHNPNEDQSLEETLNRLKIEEQIMHLEDIVTLYKDGLRFMDLIEQANRYVVNLFNSPTLADRKQAIDFFVKLRHYRLTLPNIEQNIRLMFSLIWSVDKSKCEAITQAFVKIYFDVSPTIARIHIPLHQARGIIRALKSATFSEELCFEEILKQLIKEKKIPTEAITEALWKLYKFPYDDNTDVIAGKILTFIVGNEVYRKLNDITDLIQAKEKNHRFVHISCLLLQLAATPKKIENGVRPKQFRLPKTHRLFEILRKIIVSTFDDVSDRQWTPMMESAFDVIFKLADGPIEHIENIIKKLAVKTGVKLGGLFKIPLSIESMDFENAGNENNQNQLSQHQQQYHHHHSQMNANSALLLVRFLNCLGKTAVGIVYYFDCTVKDELLRRKEAKQSPAANKKLQEKTRNSKKRTKRKRPDEDDENQSTSMNDTTNSLSNLTLNSTTNRTVDDEQDDEMCQVFGGAEAEDSVDNEINLYIKSLCEENSSLMQYKNIVEQILLRQNEYHDETLQLSATICLCKFMLLSVELCDKHAKMLFDLLKYSTFESVRVAILVLMNNFYLKYPSSFDAYSNGVYGCLLDLSDNVRLVALKTISNLILKEMMKSKGQITTLATSFFSELAKRQDGEALFNTLPDIFSNLVGDKLDKQPQLNEEDFKSIIEFLFKYVSKEKQTESLLKKLLQRFQMANDNPRLWRGLAYIMSKLTYNERSLKCLHDDFNYYADKLFEDAVYESFLTILNNAKKNLGTKPDLKVVFDKLSTRIEEARSSNGILIAVQQAQQKTKQQSKAARAGGAMKGKQTTSRSKAKAKQSDDNDDDDLKENDGDDDDDENVFKRPMRKESKVQTISRSKRGADGTARKKAAVVASDDEDDD</sequence>
<dbReference type="GO" id="GO:0005634">
    <property type="term" value="C:nucleus"/>
    <property type="evidence" value="ECO:0007669"/>
    <property type="project" value="UniProtKB-SubCell"/>
</dbReference>
<keyword evidence="4" id="KW-0539">Nucleus</keyword>
<evidence type="ECO:0000313" key="9">
    <source>
        <dbReference type="EMBL" id="CAF1083023.1"/>
    </source>
</evidence>
<feature type="compositionally biased region" description="Acidic residues" evidence="6">
    <location>
        <begin position="1235"/>
        <end position="1252"/>
    </location>
</feature>
<proteinExistence type="predicted"/>
<dbReference type="Pfam" id="PF12922">
    <property type="entry name" value="Cnd1_N"/>
    <property type="match status" value="1"/>
</dbReference>
<feature type="compositionally biased region" description="Low complexity" evidence="6">
    <location>
        <begin position="1205"/>
        <end position="1220"/>
    </location>
</feature>
<gene>
    <name evidence="10" type="ORF">JXQ802_LOCUS28138</name>
    <name evidence="9" type="ORF">PYM288_LOCUS18771</name>
</gene>
<feature type="compositionally biased region" description="Low complexity" evidence="6">
    <location>
        <begin position="754"/>
        <end position="766"/>
    </location>
</feature>
<name>A0A815BSC8_9BILA</name>
<feature type="region of interest" description="Disordered" evidence="6">
    <location>
        <begin position="1205"/>
        <end position="1294"/>
    </location>
</feature>
<feature type="compositionally biased region" description="Acidic residues" evidence="6">
    <location>
        <begin position="404"/>
        <end position="416"/>
    </location>
</feature>
<dbReference type="EMBL" id="CAJNOL010001044">
    <property type="protein sequence ID" value="CAF1273978.1"/>
    <property type="molecule type" value="Genomic_DNA"/>
</dbReference>
<feature type="region of interest" description="Disordered" evidence="6">
    <location>
        <begin position="751"/>
        <end position="772"/>
    </location>
</feature>
<feature type="region of interest" description="Disordered" evidence="6">
    <location>
        <begin position="95"/>
        <end position="119"/>
    </location>
</feature>
<dbReference type="Proteomes" id="UP000663854">
    <property type="component" value="Unassembled WGS sequence"/>
</dbReference>
<dbReference type="GO" id="GO:0007076">
    <property type="term" value="P:mitotic chromosome condensation"/>
    <property type="evidence" value="ECO:0007669"/>
    <property type="project" value="InterPro"/>
</dbReference>
<comment type="caution">
    <text evidence="10">The sequence shown here is derived from an EMBL/GenBank/DDBJ whole genome shotgun (WGS) entry which is preliminary data.</text>
</comment>
<feature type="non-terminal residue" evidence="10">
    <location>
        <position position="1"/>
    </location>
</feature>
<dbReference type="PANTHER" id="PTHR14222">
    <property type="entry name" value="CONDENSIN"/>
    <property type="match status" value="1"/>
</dbReference>
<dbReference type="EMBL" id="CAJNOH010000591">
    <property type="protein sequence ID" value="CAF1083023.1"/>
    <property type="molecule type" value="Genomic_DNA"/>
</dbReference>
<feature type="region of interest" description="Disordered" evidence="6">
    <location>
        <begin position="398"/>
        <end position="436"/>
    </location>
</feature>
<reference evidence="10" key="1">
    <citation type="submission" date="2021-02" db="EMBL/GenBank/DDBJ databases">
        <authorList>
            <person name="Nowell W R."/>
        </authorList>
    </citation>
    <scope>NUCLEOTIDE SEQUENCE</scope>
</reference>
<keyword evidence="3" id="KW-0498">Mitosis</keyword>
<dbReference type="Proteomes" id="UP000663870">
    <property type="component" value="Unassembled WGS sequence"/>
</dbReference>
<evidence type="ECO:0000256" key="5">
    <source>
        <dbReference type="ARBA" id="ARBA00023306"/>
    </source>
</evidence>
<evidence type="ECO:0000259" key="8">
    <source>
        <dbReference type="Pfam" id="PF12922"/>
    </source>
</evidence>